<name>A0A0Z8UAV7_STRSU</name>
<dbReference type="RefSeq" id="WP_044765338.1">
    <property type="nucleotide sequence ID" value="NZ_CEHB01000071.1"/>
</dbReference>
<dbReference type="EMBL" id="FILX01000002">
    <property type="protein sequence ID" value="CYX34378.1"/>
    <property type="molecule type" value="Genomic_DNA"/>
</dbReference>
<evidence type="ECO:0000313" key="2">
    <source>
        <dbReference type="Proteomes" id="UP000074903"/>
    </source>
</evidence>
<proteinExistence type="predicted"/>
<reference evidence="1 2" key="1">
    <citation type="submission" date="2016-02" db="EMBL/GenBank/DDBJ databases">
        <authorList>
            <consortium name="Pathogen Informatics"/>
        </authorList>
    </citation>
    <scope>NUCLEOTIDE SEQUENCE [LARGE SCALE GENOMIC DNA]</scope>
    <source>
        <strain evidence="1 2">SS993</strain>
    </source>
</reference>
<dbReference type="AlphaFoldDB" id="A0A0Z8UAV7"/>
<evidence type="ECO:0000313" key="1">
    <source>
        <dbReference type="EMBL" id="CYX34378.1"/>
    </source>
</evidence>
<gene>
    <name evidence="1" type="ORF">ERS132531_00166</name>
</gene>
<dbReference type="Proteomes" id="UP000074903">
    <property type="component" value="Unassembled WGS sequence"/>
</dbReference>
<organism evidence="1 2">
    <name type="scientific">Streptococcus suis</name>
    <dbReference type="NCBI Taxonomy" id="1307"/>
    <lineage>
        <taxon>Bacteria</taxon>
        <taxon>Bacillati</taxon>
        <taxon>Bacillota</taxon>
        <taxon>Bacilli</taxon>
        <taxon>Lactobacillales</taxon>
        <taxon>Streptococcaceae</taxon>
        <taxon>Streptococcus</taxon>
    </lineage>
</organism>
<accession>A0A0Z8UAV7</accession>
<protein>
    <submittedName>
        <fullName evidence="1">Phage protein</fullName>
    </submittedName>
</protein>
<sequence length="229" mass="26383">MIFQAKITSSVSRPVTIDDICPNCKKPTNPHLVNSSYFPLGEENTSLVLTFRCLGCKHFWTEEFIATRHQINSYTEKYEIEHLKVTPSLPSDIPISDDVKLVSPIGKQIYVQALKAEHEQLDHIAGIGYRKALEFFVKDFSIVTNPDDEDKIIKMPLKQVIEKYIKDDDLKTFALASAYIGNDEGHYYRNNPDKDFSHLKNYLHGVIHYMEMKLNFLDAQELVNRSKKS</sequence>